<comment type="similarity">
    <text evidence="1">Belongs to the Gfa family.</text>
</comment>
<evidence type="ECO:0000313" key="6">
    <source>
        <dbReference type="Proteomes" id="UP000321583"/>
    </source>
</evidence>
<evidence type="ECO:0000259" key="4">
    <source>
        <dbReference type="PROSITE" id="PS51891"/>
    </source>
</evidence>
<name>A0A562E013_9GAMM</name>
<keyword evidence="3" id="KW-0862">Zinc</keyword>
<dbReference type="InterPro" id="IPR052355">
    <property type="entry name" value="CENP-V-like"/>
</dbReference>
<dbReference type="InterPro" id="IPR011057">
    <property type="entry name" value="Mss4-like_sf"/>
</dbReference>
<organism evidence="5 6">
    <name type="scientific">Pseudoxanthomonas taiwanensis J19</name>
    <dbReference type="NCBI Taxonomy" id="935569"/>
    <lineage>
        <taxon>Bacteria</taxon>
        <taxon>Pseudomonadati</taxon>
        <taxon>Pseudomonadota</taxon>
        <taxon>Gammaproteobacteria</taxon>
        <taxon>Lysobacterales</taxon>
        <taxon>Lysobacteraceae</taxon>
        <taxon>Pseudoxanthomonas</taxon>
    </lineage>
</organism>
<dbReference type="PANTHER" id="PTHR28620">
    <property type="entry name" value="CENTROMERE PROTEIN V"/>
    <property type="match status" value="1"/>
</dbReference>
<reference evidence="5 6" key="1">
    <citation type="submission" date="2019-07" db="EMBL/GenBank/DDBJ databases">
        <title>Genome sequencing of lignin-degrading bacterial isolates.</title>
        <authorList>
            <person name="Gladden J."/>
        </authorList>
    </citation>
    <scope>NUCLEOTIDE SEQUENCE [LARGE SCALE GENOMIC DNA]</scope>
    <source>
        <strain evidence="5 6">J19</strain>
    </source>
</reference>
<dbReference type="RefSeq" id="WP_028914312.1">
    <property type="nucleotide sequence ID" value="NZ_VLJS01000047.1"/>
</dbReference>
<dbReference type="PROSITE" id="PS51891">
    <property type="entry name" value="CENP_V_GFA"/>
    <property type="match status" value="1"/>
</dbReference>
<dbReference type="AlphaFoldDB" id="A0A562E013"/>
<dbReference type="EMBL" id="VLJS01000047">
    <property type="protein sequence ID" value="TWH15078.1"/>
    <property type="molecule type" value="Genomic_DNA"/>
</dbReference>
<comment type="caution">
    <text evidence="5">The sequence shown here is derived from an EMBL/GenBank/DDBJ whole genome shotgun (WGS) entry which is preliminary data.</text>
</comment>
<sequence>MYKVIGGVPIQPVHRASCHCGAVRLEVELPDGVVDPRRCDCSLCRRKGTIVATVPLHRLRVAAGREHLRLYQLNTMTARHWFCGICGIHTHHQRRLDPNEYGLNVACLEGINPFDLGEVPTSDGINHPSDRAPG</sequence>
<feature type="domain" description="CENP-V/GFA" evidence="4">
    <location>
        <begin position="14"/>
        <end position="130"/>
    </location>
</feature>
<dbReference type="Pfam" id="PF04828">
    <property type="entry name" value="GFA"/>
    <property type="match status" value="1"/>
</dbReference>
<dbReference type="Proteomes" id="UP000321583">
    <property type="component" value="Unassembled WGS sequence"/>
</dbReference>
<dbReference type="PANTHER" id="PTHR28620:SF1">
    <property type="entry name" value="CENP-V_GFA DOMAIN-CONTAINING PROTEIN"/>
    <property type="match status" value="1"/>
</dbReference>
<proteinExistence type="inferred from homology"/>
<dbReference type="Gene3D" id="2.170.150.70">
    <property type="match status" value="1"/>
</dbReference>
<dbReference type="SUPFAM" id="SSF51316">
    <property type="entry name" value="Mss4-like"/>
    <property type="match status" value="1"/>
</dbReference>
<keyword evidence="2" id="KW-0479">Metal-binding</keyword>
<dbReference type="GO" id="GO:0046872">
    <property type="term" value="F:metal ion binding"/>
    <property type="evidence" value="ECO:0007669"/>
    <property type="project" value="UniProtKB-KW"/>
</dbReference>
<evidence type="ECO:0000256" key="1">
    <source>
        <dbReference type="ARBA" id="ARBA00005495"/>
    </source>
</evidence>
<dbReference type="GO" id="GO:0016846">
    <property type="term" value="F:carbon-sulfur lyase activity"/>
    <property type="evidence" value="ECO:0007669"/>
    <property type="project" value="InterPro"/>
</dbReference>
<evidence type="ECO:0000256" key="3">
    <source>
        <dbReference type="ARBA" id="ARBA00022833"/>
    </source>
</evidence>
<accession>A0A562E013</accession>
<dbReference type="InterPro" id="IPR006913">
    <property type="entry name" value="CENP-V/GFA"/>
</dbReference>
<evidence type="ECO:0000256" key="2">
    <source>
        <dbReference type="ARBA" id="ARBA00022723"/>
    </source>
</evidence>
<gene>
    <name evidence="5" type="ORF">L613_000200000340</name>
</gene>
<keyword evidence="6" id="KW-1185">Reference proteome</keyword>
<dbReference type="OrthoDB" id="9805575at2"/>
<evidence type="ECO:0000313" key="5">
    <source>
        <dbReference type="EMBL" id="TWH15078.1"/>
    </source>
</evidence>
<protein>
    <recommendedName>
        <fullName evidence="4">CENP-V/GFA domain-containing protein</fullName>
    </recommendedName>
</protein>